<protein>
    <recommendedName>
        <fullName evidence="8">FUN14 domain-containing protein</fullName>
    </recommendedName>
</protein>
<gene>
    <name evidence="6" type="ORF">K443DRAFT_658669</name>
</gene>
<dbReference type="Proteomes" id="UP000054477">
    <property type="component" value="Unassembled WGS sequence"/>
</dbReference>
<dbReference type="Pfam" id="PF04930">
    <property type="entry name" value="FUN14"/>
    <property type="match status" value="1"/>
</dbReference>
<evidence type="ECO:0000313" key="7">
    <source>
        <dbReference type="Proteomes" id="UP000054477"/>
    </source>
</evidence>
<reference evidence="6 7" key="1">
    <citation type="submission" date="2014-04" db="EMBL/GenBank/DDBJ databases">
        <authorList>
            <consortium name="DOE Joint Genome Institute"/>
            <person name="Kuo A."/>
            <person name="Kohler A."/>
            <person name="Nagy L.G."/>
            <person name="Floudas D."/>
            <person name="Copeland A."/>
            <person name="Barry K.W."/>
            <person name="Cichocki N."/>
            <person name="Veneault-Fourrey C."/>
            <person name="LaButti K."/>
            <person name="Lindquist E.A."/>
            <person name="Lipzen A."/>
            <person name="Lundell T."/>
            <person name="Morin E."/>
            <person name="Murat C."/>
            <person name="Sun H."/>
            <person name="Tunlid A."/>
            <person name="Henrissat B."/>
            <person name="Grigoriev I.V."/>
            <person name="Hibbett D.S."/>
            <person name="Martin F."/>
            <person name="Nordberg H.P."/>
            <person name="Cantor M.N."/>
            <person name="Hua S.X."/>
        </authorList>
    </citation>
    <scope>NUCLEOTIDE SEQUENCE [LARGE SCALE GENOMIC DNA]</scope>
    <source>
        <strain evidence="6 7">LaAM-08-1</strain>
    </source>
</reference>
<keyword evidence="7" id="KW-1185">Reference proteome</keyword>
<reference evidence="7" key="2">
    <citation type="submission" date="2015-01" db="EMBL/GenBank/DDBJ databases">
        <title>Evolutionary Origins and Diversification of the Mycorrhizal Mutualists.</title>
        <authorList>
            <consortium name="DOE Joint Genome Institute"/>
            <consortium name="Mycorrhizal Genomics Consortium"/>
            <person name="Kohler A."/>
            <person name="Kuo A."/>
            <person name="Nagy L.G."/>
            <person name="Floudas D."/>
            <person name="Copeland A."/>
            <person name="Barry K.W."/>
            <person name="Cichocki N."/>
            <person name="Veneault-Fourrey C."/>
            <person name="LaButti K."/>
            <person name="Lindquist E.A."/>
            <person name="Lipzen A."/>
            <person name="Lundell T."/>
            <person name="Morin E."/>
            <person name="Murat C."/>
            <person name="Riley R."/>
            <person name="Ohm R."/>
            <person name="Sun H."/>
            <person name="Tunlid A."/>
            <person name="Henrissat B."/>
            <person name="Grigoriev I.V."/>
            <person name="Hibbett D.S."/>
            <person name="Martin F."/>
        </authorList>
    </citation>
    <scope>NUCLEOTIDE SEQUENCE [LARGE SCALE GENOMIC DNA]</scope>
    <source>
        <strain evidence="7">LaAM-08-1</strain>
    </source>
</reference>
<sequence>MMSFTLARQCRPSVFRIQGLRAFHSTPRGLAISLPTRNASSTLFVKIAAATTLGVGLSFATKPTIHCDGEASPKSQVYLPDLPPPPESSLSLYELGFGTVAGMCAGVFVKKGAKALACVLGGIFVLLQYLASTSVIRVDWGRVSTRFGEVFYRRDGMGTKKPPTVSSIWNALIDFLTADFQPRASFIAGFALGLRVG</sequence>
<evidence type="ECO:0000256" key="1">
    <source>
        <dbReference type="ARBA" id="ARBA00004370"/>
    </source>
</evidence>
<evidence type="ECO:0008006" key="8">
    <source>
        <dbReference type="Google" id="ProtNLM"/>
    </source>
</evidence>
<dbReference type="OrthoDB" id="163794at2759"/>
<dbReference type="AlphaFoldDB" id="A0A0C9Y464"/>
<comment type="similarity">
    <text evidence="2">Belongs to the FUN14 family.</text>
</comment>
<dbReference type="EMBL" id="KN838541">
    <property type="protein sequence ID" value="KIK08724.1"/>
    <property type="molecule type" value="Genomic_DNA"/>
</dbReference>
<evidence type="ECO:0000256" key="4">
    <source>
        <dbReference type="ARBA" id="ARBA00022989"/>
    </source>
</evidence>
<dbReference type="InterPro" id="IPR007014">
    <property type="entry name" value="FUN14"/>
</dbReference>
<evidence type="ECO:0000313" key="6">
    <source>
        <dbReference type="EMBL" id="KIK08724.1"/>
    </source>
</evidence>
<dbReference type="HOGENOM" id="CLU_095425_0_1_1"/>
<keyword evidence="4" id="KW-1133">Transmembrane helix</keyword>
<keyword evidence="5" id="KW-0472">Membrane</keyword>
<dbReference type="PANTHER" id="PTHR21346:SF10">
    <property type="entry name" value="TRANSMEMBRANE PROTEIN"/>
    <property type="match status" value="1"/>
</dbReference>
<proteinExistence type="inferred from homology"/>
<accession>A0A0C9Y464</accession>
<dbReference type="PANTHER" id="PTHR21346">
    <property type="entry name" value="FUN14 DOMAIN CONTAINING"/>
    <property type="match status" value="1"/>
</dbReference>
<dbReference type="STRING" id="1095629.A0A0C9Y464"/>
<organism evidence="6 7">
    <name type="scientific">Laccaria amethystina LaAM-08-1</name>
    <dbReference type="NCBI Taxonomy" id="1095629"/>
    <lineage>
        <taxon>Eukaryota</taxon>
        <taxon>Fungi</taxon>
        <taxon>Dikarya</taxon>
        <taxon>Basidiomycota</taxon>
        <taxon>Agaricomycotina</taxon>
        <taxon>Agaricomycetes</taxon>
        <taxon>Agaricomycetidae</taxon>
        <taxon>Agaricales</taxon>
        <taxon>Agaricineae</taxon>
        <taxon>Hydnangiaceae</taxon>
        <taxon>Laccaria</taxon>
    </lineage>
</organism>
<evidence type="ECO:0000256" key="3">
    <source>
        <dbReference type="ARBA" id="ARBA00022692"/>
    </source>
</evidence>
<evidence type="ECO:0000256" key="2">
    <source>
        <dbReference type="ARBA" id="ARBA00009160"/>
    </source>
</evidence>
<comment type="subcellular location">
    <subcellularLocation>
        <location evidence="1">Membrane</location>
    </subcellularLocation>
</comment>
<dbReference type="GO" id="GO:0016020">
    <property type="term" value="C:membrane"/>
    <property type="evidence" value="ECO:0007669"/>
    <property type="project" value="UniProtKB-SubCell"/>
</dbReference>
<keyword evidence="3" id="KW-0812">Transmembrane</keyword>
<evidence type="ECO:0000256" key="5">
    <source>
        <dbReference type="ARBA" id="ARBA00023136"/>
    </source>
</evidence>
<name>A0A0C9Y464_9AGAR</name>